<sequence>MFHFPLAKQEEKEKEGGGPVHLPTCFLFHLSLGWPLAATTSPPTRLSMSISFSLQSRTIGCRSHPLPGPSSL</sequence>
<name>A0A0A8ZT79_ARUDO</name>
<proteinExistence type="predicted"/>
<reference evidence="1" key="2">
    <citation type="journal article" date="2015" name="Data Brief">
        <title>Shoot transcriptome of the giant reed, Arundo donax.</title>
        <authorList>
            <person name="Barrero R.A."/>
            <person name="Guerrero F.D."/>
            <person name="Moolhuijzen P."/>
            <person name="Goolsby J.A."/>
            <person name="Tidwell J."/>
            <person name="Bellgard S.E."/>
            <person name="Bellgard M.I."/>
        </authorList>
    </citation>
    <scope>NUCLEOTIDE SEQUENCE</scope>
    <source>
        <tissue evidence="1">Shoot tissue taken approximately 20 cm above the soil surface</tissue>
    </source>
</reference>
<dbReference type="AlphaFoldDB" id="A0A0A8ZT79"/>
<evidence type="ECO:0000313" key="1">
    <source>
        <dbReference type="EMBL" id="JAD38027.1"/>
    </source>
</evidence>
<reference evidence="1" key="1">
    <citation type="submission" date="2014-09" db="EMBL/GenBank/DDBJ databases">
        <authorList>
            <person name="Magalhaes I.L.F."/>
            <person name="Oliveira U."/>
            <person name="Santos F.R."/>
            <person name="Vidigal T.H.D.A."/>
            <person name="Brescovit A.D."/>
            <person name="Santos A.J."/>
        </authorList>
    </citation>
    <scope>NUCLEOTIDE SEQUENCE</scope>
    <source>
        <tissue evidence="1">Shoot tissue taken approximately 20 cm above the soil surface</tissue>
    </source>
</reference>
<organism evidence="1">
    <name type="scientific">Arundo donax</name>
    <name type="common">Giant reed</name>
    <name type="synonym">Donax arundinaceus</name>
    <dbReference type="NCBI Taxonomy" id="35708"/>
    <lineage>
        <taxon>Eukaryota</taxon>
        <taxon>Viridiplantae</taxon>
        <taxon>Streptophyta</taxon>
        <taxon>Embryophyta</taxon>
        <taxon>Tracheophyta</taxon>
        <taxon>Spermatophyta</taxon>
        <taxon>Magnoliopsida</taxon>
        <taxon>Liliopsida</taxon>
        <taxon>Poales</taxon>
        <taxon>Poaceae</taxon>
        <taxon>PACMAD clade</taxon>
        <taxon>Arundinoideae</taxon>
        <taxon>Arundineae</taxon>
        <taxon>Arundo</taxon>
    </lineage>
</organism>
<accession>A0A0A8ZT79</accession>
<protein>
    <submittedName>
        <fullName evidence="1">Uncharacterized protein</fullName>
    </submittedName>
</protein>
<dbReference type="EMBL" id="GBRH01259868">
    <property type="protein sequence ID" value="JAD38027.1"/>
    <property type="molecule type" value="Transcribed_RNA"/>
</dbReference>